<dbReference type="SUPFAM" id="SSF52540">
    <property type="entry name" value="P-loop containing nucleoside triphosphate hydrolases"/>
    <property type="match status" value="1"/>
</dbReference>
<keyword evidence="6" id="KW-0378">Hydrolase</keyword>
<feature type="domain" description="ABC transporter" evidence="5">
    <location>
        <begin position="9"/>
        <end position="242"/>
    </location>
</feature>
<protein>
    <submittedName>
        <fullName evidence="6">Iron complex transport system ATP-binding protein</fullName>
        <ecNumber evidence="6">3.6.3.34</ecNumber>
    </submittedName>
</protein>
<keyword evidence="8" id="KW-1185">Reference proteome</keyword>
<dbReference type="EC" id="3.6.3.34" evidence="6"/>
<reference evidence="7 8" key="2">
    <citation type="submission" date="2012-08" db="EMBL/GenBank/DDBJ databases">
        <title>The Genome Sequence of Turicella otitidis ATCC 51513.</title>
        <authorList>
            <consortium name="The Broad Institute Genome Sequencing Platform"/>
            <person name="Earl A."/>
            <person name="Ward D."/>
            <person name="Feldgarden M."/>
            <person name="Gevers D."/>
            <person name="Huys G."/>
            <person name="Walker B."/>
            <person name="Young S.K."/>
            <person name="Zeng Q."/>
            <person name="Gargeya S."/>
            <person name="Fitzgerald M."/>
            <person name="Haas B."/>
            <person name="Abouelleil A."/>
            <person name="Alvarado L."/>
            <person name="Arachchi H.M."/>
            <person name="Berlin A.M."/>
            <person name="Chapman S.B."/>
            <person name="Goldberg J."/>
            <person name="Griggs A."/>
            <person name="Gujja S."/>
            <person name="Hansen M."/>
            <person name="Howarth C."/>
            <person name="Imamovic A."/>
            <person name="Larimer J."/>
            <person name="McCowen C."/>
            <person name="Montmayeur A."/>
            <person name="Murphy C."/>
            <person name="Neiman D."/>
            <person name="Pearson M."/>
            <person name="Priest M."/>
            <person name="Roberts A."/>
            <person name="Saif S."/>
            <person name="Shea T."/>
            <person name="Sisk P."/>
            <person name="Sykes S."/>
            <person name="Wortman J."/>
            <person name="Nusbaum C."/>
            <person name="Birren B."/>
        </authorList>
    </citation>
    <scope>NUCLEOTIDE SEQUENCE [LARGE SCALE GENOMIC DNA]</scope>
    <source>
        <strain evidence="7 8">ATCC 51513</strain>
    </source>
</reference>
<name>I7JW70_9CORY</name>
<dbReference type="GO" id="GO:0016887">
    <property type="term" value="F:ATP hydrolysis activity"/>
    <property type="evidence" value="ECO:0007669"/>
    <property type="project" value="InterPro"/>
</dbReference>
<dbReference type="InterPro" id="IPR017871">
    <property type="entry name" value="ABC_transporter-like_CS"/>
</dbReference>
<keyword evidence="3 6" id="KW-0067">ATP-binding</keyword>
<dbReference type="eggNOG" id="COG4559">
    <property type="taxonomic scope" value="Bacteria"/>
</dbReference>
<dbReference type="SMART" id="SM00382">
    <property type="entry name" value="AAA"/>
    <property type="match status" value="1"/>
</dbReference>
<dbReference type="PATRIC" id="fig|883169.3.peg.1147"/>
<dbReference type="PANTHER" id="PTHR42794">
    <property type="entry name" value="HEMIN IMPORT ATP-BINDING PROTEIN HMUV"/>
    <property type="match status" value="1"/>
</dbReference>
<proteinExistence type="predicted"/>
<dbReference type="EMBL" id="AHAE01000053">
    <property type="protein sequence ID" value="EJZ81892.1"/>
    <property type="molecule type" value="Genomic_DNA"/>
</dbReference>
<organism evidence="6 9">
    <name type="scientific">Corynebacterium otitidis ATCC 51513</name>
    <dbReference type="NCBI Taxonomy" id="883169"/>
    <lineage>
        <taxon>Bacteria</taxon>
        <taxon>Bacillati</taxon>
        <taxon>Actinomycetota</taxon>
        <taxon>Actinomycetes</taxon>
        <taxon>Mycobacteriales</taxon>
        <taxon>Corynebacteriaceae</taxon>
        <taxon>Corynebacterium</taxon>
    </lineage>
</organism>
<evidence type="ECO:0000313" key="8">
    <source>
        <dbReference type="Proteomes" id="UP000006078"/>
    </source>
</evidence>
<evidence type="ECO:0000313" key="9">
    <source>
        <dbReference type="Proteomes" id="UP000011016"/>
    </source>
</evidence>
<evidence type="ECO:0000313" key="7">
    <source>
        <dbReference type="EMBL" id="EJZ81892.1"/>
    </source>
</evidence>
<comment type="caution">
    <text evidence="6">The sequence shown here is derived from an EMBL/GenBank/DDBJ whole genome shotgun (WGS) entry which is preliminary data.</text>
</comment>
<evidence type="ECO:0000256" key="2">
    <source>
        <dbReference type="ARBA" id="ARBA00022741"/>
    </source>
</evidence>
<dbReference type="Proteomes" id="UP000011016">
    <property type="component" value="Unassembled WGS sequence"/>
</dbReference>
<sequence length="283" mass="29280">MASDTKPAIEVTGLDVVAGERTLLSGVDMRAYPGEVTGLIGPNGAGKSTLLGAIGGDSEPAAGAVRVGGLDPRHASITELARTRSVMLQDVAVSFAFLVRDVVSMGRRPWRRTERAAEDNRVVDAALRATGVAHLAARDVMTLSGGERARVALARILAQQAPIVLLDEPTAALDIRHQEQAMGLISGLAAAGATVLVVLHDLETAARYCDRIVCLKEGGVAVEGTVGEVIRPEVLSEVYQWPIAVAETPGGLSVAPRRADDPAGGGATWDTLVGGIAAPACMK</sequence>
<dbReference type="InterPro" id="IPR003593">
    <property type="entry name" value="AAA+_ATPase"/>
</dbReference>
<dbReference type="NCBIfam" id="NF010068">
    <property type="entry name" value="PRK13548.1"/>
    <property type="match status" value="1"/>
</dbReference>
<keyword evidence="2" id="KW-0547">Nucleotide-binding</keyword>
<evidence type="ECO:0000313" key="6">
    <source>
        <dbReference type="EMBL" id="CCI83711.1"/>
    </source>
</evidence>
<evidence type="ECO:0000256" key="1">
    <source>
        <dbReference type="ARBA" id="ARBA00022448"/>
    </source>
</evidence>
<dbReference type="RefSeq" id="WP_004601078.1">
    <property type="nucleotide sequence ID" value="NZ_HF541867.1"/>
</dbReference>
<dbReference type="CDD" id="cd03214">
    <property type="entry name" value="ABC_Iron-Siderophores_B12_Hemin"/>
    <property type="match status" value="1"/>
</dbReference>
<dbReference type="AlphaFoldDB" id="I7JW70"/>
<dbReference type="InterPro" id="IPR003439">
    <property type="entry name" value="ABC_transporter-like_ATP-bd"/>
</dbReference>
<dbReference type="Gene3D" id="3.40.50.300">
    <property type="entry name" value="P-loop containing nucleotide triphosphate hydrolases"/>
    <property type="match status" value="1"/>
</dbReference>
<dbReference type="OrthoDB" id="3579586at2"/>
<dbReference type="PROSITE" id="PS00211">
    <property type="entry name" value="ABC_TRANSPORTER_1"/>
    <property type="match status" value="1"/>
</dbReference>
<keyword evidence="4" id="KW-1278">Translocase</keyword>
<evidence type="ECO:0000256" key="3">
    <source>
        <dbReference type="ARBA" id="ARBA00022840"/>
    </source>
</evidence>
<evidence type="ECO:0000259" key="5">
    <source>
        <dbReference type="PROSITE" id="PS50893"/>
    </source>
</evidence>
<dbReference type="STRING" id="29321.AAV33_06375"/>
<dbReference type="EMBL" id="CAJZ01000134">
    <property type="protein sequence ID" value="CCI83711.1"/>
    <property type="molecule type" value="Genomic_DNA"/>
</dbReference>
<dbReference type="PANTHER" id="PTHR42794:SF1">
    <property type="entry name" value="HEMIN IMPORT ATP-BINDING PROTEIN HMUV"/>
    <property type="match status" value="1"/>
</dbReference>
<dbReference type="Proteomes" id="UP000006078">
    <property type="component" value="Unassembled WGS sequence"/>
</dbReference>
<evidence type="ECO:0000256" key="4">
    <source>
        <dbReference type="ARBA" id="ARBA00022967"/>
    </source>
</evidence>
<dbReference type="HOGENOM" id="CLU_000604_1_11_11"/>
<gene>
    <name evidence="6" type="primary">hmuV</name>
    <name evidence="6" type="ORF">BN46_0983</name>
    <name evidence="7" type="ORF">HMPREF9719_01188</name>
</gene>
<dbReference type="FunFam" id="3.40.50.300:FF:000134">
    <property type="entry name" value="Iron-enterobactin ABC transporter ATP-binding protein"/>
    <property type="match status" value="1"/>
</dbReference>
<dbReference type="InterPro" id="IPR027417">
    <property type="entry name" value="P-loop_NTPase"/>
</dbReference>
<reference evidence="6 9" key="1">
    <citation type="journal article" date="2012" name="J. Bacteriol.">
        <title>Draft Genome Sequence of Turicella otitidis ATCC 51513, Isolated from Middle Ear Fluid from a Child with Otitis Media.</title>
        <authorList>
            <person name="Brinkrolf K."/>
            <person name="Schneider J."/>
            <person name="Knecht M."/>
            <person name="Ruckert C."/>
            <person name="Tauch A."/>
        </authorList>
    </citation>
    <scope>NUCLEOTIDE SEQUENCE [LARGE SCALE GENOMIC DNA]</scope>
    <source>
        <strain evidence="6 9">ATCC 51513</strain>
    </source>
</reference>
<keyword evidence="1" id="KW-0813">Transport</keyword>
<accession>I7JW70</accession>
<dbReference type="Pfam" id="PF00005">
    <property type="entry name" value="ABC_tran"/>
    <property type="match status" value="1"/>
</dbReference>
<dbReference type="GO" id="GO:0005524">
    <property type="term" value="F:ATP binding"/>
    <property type="evidence" value="ECO:0007669"/>
    <property type="project" value="UniProtKB-KW"/>
</dbReference>
<dbReference type="PROSITE" id="PS50893">
    <property type="entry name" value="ABC_TRANSPORTER_2"/>
    <property type="match status" value="1"/>
</dbReference>